<keyword evidence="7" id="KW-0067">ATP-binding</keyword>
<evidence type="ECO:0000256" key="7">
    <source>
        <dbReference type="ARBA" id="ARBA00022840"/>
    </source>
</evidence>
<dbReference type="SUPFAM" id="SSF52540">
    <property type="entry name" value="P-loop containing nucleoside triphosphate hydrolases"/>
    <property type="match status" value="1"/>
</dbReference>
<dbReference type="Proteomes" id="UP000799779">
    <property type="component" value="Unassembled WGS sequence"/>
</dbReference>
<dbReference type="GO" id="GO:0003697">
    <property type="term" value="F:single-stranded DNA binding"/>
    <property type="evidence" value="ECO:0007669"/>
    <property type="project" value="TreeGrafter"/>
</dbReference>
<evidence type="ECO:0000256" key="2">
    <source>
        <dbReference type="ARBA" id="ARBA00004286"/>
    </source>
</evidence>
<feature type="coiled-coil region" evidence="10">
    <location>
        <begin position="896"/>
        <end position="923"/>
    </location>
</feature>
<proteinExistence type="inferred from homology"/>
<accession>A0A6A5W9V7</accession>
<dbReference type="Pfam" id="PF02463">
    <property type="entry name" value="SMC_N"/>
    <property type="match status" value="1"/>
</dbReference>
<evidence type="ECO:0000256" key="6">
    <source>
        <dbReference type="ARBA" id="ARBA00022741"/>
    </source>
</evidence>
<keyword evidence="6" id="KW-0547">Nucleotide-binding</keyword>
<evidence type="ECO:0000256" key="1">
    <source>
        <dbReference type="ARBA" id="ARBA00004123"/>
    </source>
</evidence>
<keyword evidence="8 10" id="KW-0175">Coiled coil</keyword>
<dbReference type="GO" id="GO:0030915">
    <property type="term" value="C:Smc5-Smc6 complex"/>
    <property type="evidence" value="ECO:0007669"/>
    <property type="project" value="TreeGrafter"/>
</dbReference>
<organism evidence="13 14">
    <name type="scientific">Amniculicola lignicola CBS 123094</name>
    <dbReference type="NCBI Taxonomy" id="1392246"/>
    <lineage>
        <taxon>Eukaryota</taxon>
        <taxon>Fungi</taxon>
        <taxon>Dikarya</taxon>
        <taxon>Ascomycota</taxon>
        <taxon>Pezizomycotina</taxon>
        <taxon>Dothideomycetes</taxon>
        <taxon>Pleosporomycetidae</taxon>
        <taxon>Pleosporales</taxon>
        <taxon>Amniculicolaceae</taxon>
        <taxon>Amniculicola</taxon>
    </lineage>
</organism>
<evidence type="ECO:0000256" key="9">
    <source>
        <dbReference type="ARBA" id="ARBA00023242"/>
    </source>
</evidence>
<dbReference type="GO" id="GO:0005634">
    <property type="term" value="C:nucleus"/>
    <property type="evidence" value="ECO:0007669"/>
    <property type="project" value="UniProtKB-SubCell"/>
</dbReference>
<reference evidence="13" key="1">
    <citation type="journal article" date="2020" name="Stud. Mycol.">
        <title>101 Dothideomycetes genomes: a test case for predicting lifestyles and emergence of pathogens.</title>
        <authorList>
            <person name="Haridas S."/>
            <person name="Albert R."/>
            <person name="Binder M."/>
            <person name="Bloem J."/>
            <person name="Labutti K."/>
            <person name="Salamov A."/>
            <person name="Andreopoulos B."/>
            <person name="Baker S."/>
            <person name="Barry K."/>
            <person name="Bills G."/>
            <person name="Bluhm B."/>
            <person name="Cannon C."/>
            <person name="Castanera R."/>
            <person name="Culley D."/>
            <person name="Daum C."/>
            <person name="Ezra D."/>
            <person name="Gonzalez J."/>
            <person name="Henrissat B."/>
            <person name="Kuo A."/>
            <person name="Liang C."/>
            <person name="Lipzen A."/>
            <person name="Lutzoni F."/>
            <person name="Magnuson J."/>
            <person name="Mondo S."/>
            <person name="Nolan M."/>
            <person name="Ohm R."/>
            <person name="Pangilinan J."/>
            <person name="Park H.-J."/>
            <person name="Ramirez L."/>
            <person name="Alfaro M."/>
            <person name="Sun H."/>
            <person name="Tritt A."/>
            <person name="Yoshinaga Y."/>
            <person name="Zwiers L.-H."/>
            <person name="Turgeon B."/>
            <person name="Goodwin S."/>
            <person name="Spatafora J."/>
            <person name="Crous P."/>
            <person name="Grigoriev I."/>
        </authorList>
    </citation>
    <scope>NUCLEOTIDE SEQUENCE</scope>
    <source>
        <strain evidence="13">CBS 123094</strain>
    </source>
</reference>
<evidence type="ECO:0000256" key="4">
    <source>
        <dbReference type="ARBA" id="ARBA00018687"/>
    </source>
</evidence>
<keyword evidence="9" id="KW-0539">Nucleus</keyword>
<evidence type="ECO:0000256" key="3">
    <source>
        <dbReference type="ARBA" id="ARBA00010171"/>
    </source>
</evidence>
<dbReference type="AlphaFoldDB" id="A0A6A5W9V7"/>
<evidence type="ECO:0000256" key="11">
    <source>
        <dbReference type="SAM" id="MobiDB-lite"/>
    </source>
</evidence>
<dbReference type="InterPro" id="IPR027417">
    <property type="entry name" value="P-loop_NTPase"/>
</dbReference>
<comment type="subcellular location">
    <subcellularLocation>
        <location evidence="2">Chromosome</location>
    </subcellularLocation>
    <subcellularLocation>
        <location evidence="1">Nucleus</location>
    </subcellularLocation>
</comment>
<feature type="coiled-coil region" evidence="10">
    <location>
        <begin position="663"/>
        <end position="711"/>
    </location>
</feature>
<evidence type="ECO:0000313" key="13">
    <source>
        <dbReference type="EMBL" id="KAF1997908.1"/>
    </source>
</evidence>
<dbReference type="GO" id="GO:0005524">
    <property type="term" value="F:ATP binding"/>
    <property type="evidence" value="ECO:0007669"/>
    <property type="project" value="UniProtKB-KW"/>
</dbReference>
<keyword evidence="14" id="KW-1185">Reference proteome</keyword>
<name>A0A6A5W9V7_9PLEO</name>
<keyword evidence="13" id="KW-0378">Hydrolase</keyword>
<evidence type="ECO:0000256" key="8">
    <source>
        <dbReference type="ARBA" id="ARBA00023054"/>
    </source>
</evidence>
<dbReference type="Gene3D" id="3.40.50.300">
    <property type="entry name" value="P-loop containing nucleotide triphosphate hydrolases"/>
    <property type="match status" value="2"/>
</dbReference>
<feature type="coiled-coil region" evidence="10">
    <location>
        <begin position="781"/>
        <end position="864"/>
    </location>
</feature>
<dbReference type="GO" id="GO:0000724">
    <property type="term" value="P:double-strand break repair via homologous recombination"/>
    <property type="evidence" value="ECO:0007669"/>
    <property type="project" value="TreeGrafter"/>
</dbReference>
<dbReference type="PANTHER" id="PTHR45916">
    <property type="entry name" value="STRUCTURAL MAINTENANCE OF CHROMOSOMES PROTEIN 5"/>
    <property type="match status" value="1"/>
</dbReference>
<keyword evidence="5" id="KW-0158">Chromosome</keyword>
<feature type="domain" description="RecF/RecN/SMC N-terminal" evidence="12">
    <location>
        <begin position="55"/>
        <end position="1047"/>
    </location>
</feature>
<evidence type="ECO:0000259" key="12">
    <source>
        <dbReference type="Pfam" id="PF02463"/>
    </source>
</evidence>
<dbReference type="EMBL" id="ML977608">
    <property type="protein sequence ID" value="KAF1997908.1"/>
    <property type="molecule type" value="Genomic_DNA"/>
</dbReference>
<feature type="region of interest" description="Disordered" evidence="11">
    <location>
        <begin position="1"/>
        <end position="42"/>
    </location>
</feature>
<evidence type="ECO:0000256" key="10">
    <source>
        <dbReference type="SAM" id="Coils"/>
    </source>
</evidence>
<gene>
    <name evidence="13" type="ORF">P154DRAFT_440233</name>
</gene>
<evidence type="ECO:0000313" key="14">
    <source>
        <dbReference type="Proteomes" id="UP000799779"/>
    </source>
</evidence>
<sequence>MPGIVNGHRKRTRVVSDDDDDSEPPSSVSSASKRARRDRDASTEYAVEAHQPGAIVRVKLTNFVTYTAAEFHPGPSLNMVIGPNGTGKSTLVCAICLGLGSSPANLGRAKEPGEFVKHGSAEAAIEIELAAGDAHRTNPIIRRTIRKEGNKSQYYIDGTQVSQKQVVALAKSFNIQIDNLCQFLPQDRVVEFAQLKPVDLLRETQRAAAPEHMWKWHDQLIILGKAEKGLHGQIKSEDAHLARLKSAQIATNDDVVLYQDRQALMEEAKTLQIVRPIIETNILRRDHEAVKVEIVVAKRELQQLTAEAAPARAAQEEMETYASQINQVTGTRRKQFEDAKQVADTLVKSLKVVKESISEFQSQIEAEKEAEKQRRQDAKRCEGEVARFDRLMQEEPIAFDHEAYRAQMRDLTDQQSSTNIRLARIRQRGLEIKNEGQELSHEFQLKTNERAALDTQSGKQAKLLQQRAPVTGKVWTYIQDHREELRLLGEVHGPPILTCSVTNPQYADAVEAFLGPSDFTAITCTNSVDTRKITKIMYEQEKLYNFSIRTVPKERSFYTSPVTREELEGRGFAGWISDYIQGPDPVLAMLCDSKSLHRTAFSPRKLSHDQYTEFVNGPINTCVTGDETLQIKRRREYGAQSTVRNNLRKAQWFTDQPVDLGEKRRLDEELGDLNHRLSSLKEERTALQQENAVLGEQLRDAKARIDDAKMKQKAVAEFNMLPQKKAGKEAELNQCRGLMKETIQKMTALKTKIELASLRIVSMTLEYTKSVVELRSIYEGVIEAEIRLAEAASEADAFKEANRQILQALQEKKSALEELKTRKSQIQSEYNTKVNQIKRLVEALSEAEQEIVTDKRHLQTVEELDALIEGIEGKLSCMAEGNPRAVQQFRDREVQINKTEKTLEKCREDLENTKAQIDEIRTQWEPEVDALVEKISEGFSHNFAQIGCAGQVGVHKDEEYENWSIQIQVRFRENESMAILDSHRQSGGERAVSTIFYLMALQGLARSPFRVVDEINQGMDPRNERMVHERMVDIACKERTSQYFLITPKLLNDLKFHPKMKVHCIASGENMPDQYDTLDFQKLAKLAMRVKQNLVA</sequence>
<dbReference type="FunFam" id="3.40.50.300:FF:001301">
    <property type="entry name" value="Structural maintenance of chromosomes 5"/>
    <property type="match status" value="1"/>
</dbReference>
<dbReference type="PANTHER" id="PTHR45916:SF1">
    <property type="entry name" value="STRUCTURAL MAINTENANCE OF CHROMOSOMES PROTEIN 5"/>
    <property type="match status" value="1"/>
</dbReference>
<dbReference type="OrthoDB" id="10254973at2759"/>
<dbReference type="InterPro" id="IPR003395">
    <property type="entry name" value="RecF/RecN/SMC_N"/>
</dbReference>
<protein>
    <recommendedName>
        <fullName evidence="4">Structural maintenance of chromosomes protein 5</fullName>
    </recommendedName>
</protein>
<comment type="similarity">
    <text evidence="3">Belongs to the SMC family. SMC5 subfamily.</text>
</comment>
<evidence type="ECO:0000256" key="5">
    <source>
        <dbReference type="ARBA" id="ARBA00022454"/>
    </source>
</evidence>
<dbReference type="GO" id="GO:0016787">
    <property type="term" value="F:hydrolase activity"/>
    <property type="evidence" value="ECO:0007669"/>
    <property type="project" value="UniProtKB-KW"/>
</dbReference>